<organism evidence="2 3">
    <name type="scientific">Acanthopleuribacter pedis</name>
    <dbReference type="NCBI Taxonomy" id="442870"/>
    <lineage>
        <taxon>Bacteria</taxon>
        <taxon>Pseudomonadati</taxon>
        <taxon>Acidobacteriota</taxon>
        <taxon>Holophagae</taxon>
        <taxon>Acanthopleuribacterales</taxon>
        <taxon>Acanthopleuribacteraceae</taxon>
        <taxon>Acanthopleuribacter</taxon>
    </lineage>
</organism>
<dbReference type="InterPro" id="IPR001173">
    <property type="entry name" value="Glyco_trans_2-like"/>
</dbReference>
<name>A0A8J7Q0A0_9BACT</name>
<evidence type="ECO:0000313" key="3">
    <source>
        <dbReference type="Proteomes" id="UP000664417"/>
    </source>
</evidence>
<reference evidence="2" key="1">
    <citation type="submission" date="2021-03" db="EMBL/GenBank/DDBJ databases">
        <authorList>
            <person name="Wang G."/>
        </authorList>
    </citation>
    <scope>NUCLEOTIDE SEQUENCE</scope>
    <source>
        <strain evidence="2">KCTC 12899</strain>
    </source>
</reference>
<feature type="domain" description="Glycosyltransferase 2-like" evidence="1">
    <location>
        <begin position="7"/>
        <end position="123"/>
    </location>
</feature>
<comment type="caution">
    <text evidence="2">The sequence shown here is derived from an EMBL/GenBank/DDBJ whole genome shotgun (WGS) entry which is preliminary data.</text>
</comment>
<dbReference type="InterPro" id="IPR029044">
    <property type="entry name" value="Nucleotide-diphossugar_trans"/>
</dbReference>
<dbReference type="Pfam" id="PF00535">
    <property type="entry name" value="Glycos_transf_2"/>
    <property type="match status" value="1"/>
</dbReference>
<accession>A0A8J7Q0A0</accession>
<keyword evidence="3" id="KW-1185">Reference proteome</keyword>
<evidence type="ECO:0000313" key="2">
    <source>
        <dbReference type="EMBL" id="MBO1318037.1"/>
    </source>
</evidence>
<dbReference type="SUPFAM" id="SSF53448">
    <property type="entry name" value="Nucleotide-diphospho-sugar transferases"/>
    <property type="match status" value="1"/>
</dbReference>
<evidence type="ECO:0000259" key="1">
    <source>
        <dbReference type="Pfam" id="PF00535"/>
    </source>
</evidence>
<dbReference type="EMBL" id="JAFREP010000004">
    <property type="protein sequence ID" value="MBO1318037.1"/>
    <property type="molecule type" value="Genomic_DNA"/>
</dbReference>
<dbReference type="CDD" id="cd00761">
    <property type="entry name" value="Glyco_tranf_GTA_type"/>
    <property type="match status" value="1"/>
</dbReference>
<dbReference type="RefSeq" id="WP_207857603.1">
    <property type="nucleotide sequence ID" value="NZ_JAFREP010000004.1"/>
</dbReference>
<dbReference type="AlphaFoldDB" id="A0A8J7Q0A0"/>
<sequence>MQQRLLTICIPTYNRVDLLTGTIQFFFDQITSGDLTEKVAISITDNASTDETPQRIAEMQQTAPCPLLYHRNETNLGFDRNVVQALKGAETPWVWTCGDYNRLFPDAIRQVCEVLQETDPEVYAWVAPRGIEFHPPDRFGNHDVSVYTIFPNRPLAFDVPAEDMLSVRINMRGMNDSIFNREKLWHVLEHHQDQVAQGVGLLYMHAWLQGLVALHFPHMRCRVMNRNIILMVKVDRGYNPVDQFFDLSYLGNMVFYRRMVRLAKAQGFDKAAGLLQQISDSGYLGFLWVMIGNKMVGKFSCHRPFHFLLRLLRGFTFKRFLQTASVFLLCWLLPRRLLDILLKLYFDLTRGAAGRRVLAANIQGFAQKSNQFQMLKYSAKSWMGQRLRGERI</sequence>
<gene>
    <name evidence="2" type="ORF">J3U88_06145</name>
</gene>
<protein>
    <submittedName>
        <fullName evidence="2">Glycosyltransferase</fullName>
    </submittedName>
</protein>
<dbReference type="Gene3D" id="3.90.550.10">
    <property type="entry name" value="Spore Coat Polysaccharide Biosynthesis Protein SpsA, Chain A"/>
    <property type="match status" value="1"/>
</dbReference>
<proteinExistence type="predicted"/>
<dbReference type="Proteomes" id="UP000664417">
    <property type="component" value="Unassembled WGS sequence"/>
</dbReference>